<name>A0A8H6HKC7_9AGAR</name>
<dbReference type="SUPFAM" id="SSF56112">
    <property type="entry name" value="Protein kinase-like (PK-like)"/>
    <property type="match status" value="1"/>
</dbReference>
<dbReference type="GO" id="GO:0004674">
    <property type="term" value="F:protein serine/threonine kinase activity"/>
    <property type="evidence" value="ECO:0007669"/>
    <property type="project" value="TreeGrafter"/>
</dbReference>
<comment type="caution">
    <text evidence="3">The sequence shown here is derived from an EMBL/GenBank/DDBJ whole genome shotgun (WGS) entry which is preliminary data.</text>
</comment>
<dbReference type="Gene3D" id="1.10.510.10">
    <property type="entry name" value="Transferase(Phosphotransferase) domain 1"/>
    <property type="match status" value="1"/>
</dbReference>
<dbReference type="InterPro" id="IPR011009">
    <property type="entry name" value="Kinase-like_dom_sf"/>
</dbReference>
<keyword evidence="3" id="KW-0808">Transferase</keyword>
<keyword evidence="1" id="KW-0732">Signal</keyword>
<evidence type="ECO:0000259" key="2">
    <source>
        <dbReference type="PROSITE" id="PS50011"/>
    </source>
</evidence>
<feature type="signal peptide" evidence="1">
    <location>
        <begin position="1"/>
        <end position="21"/>
    </location>
</feature>
<proteinExistence type="predicted"/>
<feature type="domain" description="Protein kinase" evidence="2">
    <location>
        <begin position="25"/>
        <end position="330"/>
    </location>
</feature>
<gene>
    <name evidence="3" type="ORF">DFP72DRAFT_918243</name>
</gene>
<dbReference type="OrthoDB" id="122279at2759"/>
<dbReference type="Pfam" id="PF00069">
    <property type="entry name" value="Pkinase"/>
    <property type="match status" value="1"/>
</dbReference>
<dbReference type="PANTHER" id="PTHR44329">
    <property type="entry name" value="SERINE/THREONINE-PROTEIN KINASE TNNI3K-RELATED"/>
    <property type="match status" value="1"/>
</dbReference>
<keyword evidence="4" id="KW-1185">Reference proteome</keyword>
<dbReference type="PROSITE" id="PS00109">
    <property type="entry name" value="PROTEIN_KINASE_TYR"/>
    <property type="match status" value="1"/>
</dbReference>
<evidence type="ECO:0000313" key="4">
    <source>
        <dbReference type="Proteomes" id="UP000521943"/>
    </source>
</evidence>
<dbReference type="PROSITE" id="PS50011">
    <property type="entry name" value="PROTEIN_KINASE_DOM"/>
    <property type="match status" value="1"/>
</dbReference>
<feature type="chain" id="PRO_5034047280" evidence="1">
    <location>
        <begin position="22"/>
        <end position="334"/>
    </location>
</feature>
<evidence type="ECO:0000313" key="3">
    <source>
        <dbReference type="EMBL" id="KAF6747970.1"/>
    </source>
</evidence>
<dbReference type="GO" id="GO:0005524">
    <property type="term" value="F:ATP binding"/>
    <property type="evidence" value="ECO:0007669"/>
    <property type="project" value="InterPro"/>
</dbReference>
<dbReference type="InterPro" id="IPR051681">
    <property type="entry name" value="Ser/Thr_Kinases-Pseudokinases"/>
</dbReference>
<dbReference type="EMBL" id="JACGCI010000076">
    <property type="protein sequence ID" value="KAF6747970.1"/>
    <property type="molecule type" value="Genomic_DNA"/>
</dbReference>
<organism evidence="3 4">
    <name type="scientific">Ephemerocybe angulata</name>
    <dbReference type="NCBI Taxonomy" id="980116"/>
    <lineage>
        <taxon>Eukaryota</taxon>
        <taxon>Fungi</taxon>
        <taxon>Dikarya</taxon>
        <taxon>Basidiomycota</taxon>
        <taxon>Agaricomycotina</taxon>
        <taxon>Agaricomycetes</taxon>
        <taxon>Agaricomycetidae</taxon>
        <taxon>Agaricales</taxon>
        <taxon>Agaricineae</taxon>
        <taxon>Psathyrellaceae</taxon>
        <taxon>Ephemerocybe</taxon>
    </lineage>
</organism>
<keyword evidence="3" id="KW-0418">Kinase</keyword>
<evidence type="ECO:0000256" key="1">
    <source>
        <dbReference type="SAM" id="SignalP"/>
    </source>
</evidence>
<accession>A0A8H6HKC7</accession>
<dbReference type="InterPro" id="IPR008266">
    <property type="entry name" value="Tyr_kinase_AS"/>
</dbReference>
<sequence length="334" mass="36811">MSKSAFRIGLGVLVALRHICCLSRLPPPSLILDGGRSMVISKDTFRVTQVSDIFAAEYGGNKVICKRLRIRNQAGRRNTIAEGTRSIHEGLLWFYCQGPGVLPFLGYYIREETPHNTALYLISSYQESGNIVEYLKTHEGNALWIELIKDVVEGLVSLHKKGIIHGDIRGCNIFVNADGHALIGEFGCARLSADGPISTSRHTGLLGGLIGAIPYQPPEHLYALRNDKFIFPSASADIYSLACLIYEMYTGLSPYYEISPRRQESIRACHIMEAVVNGPSRLPLKPQGVGPAGPGTVGLTSEIWALMEECWDRNLQNRPSASVLAEHPMFANIF</sequence>
<reference evidence="3 4" key="1">
    <citation type="submission" date="2020-07" db="EMBL/GenBank/DDBJ databases">
        <title>Comparative genomics of pyrophilous fungi reveals a link between fire events and developmental genes.</title>
        <authorList>
            <consortium name="DOE Joint Genome Institute"/>
            <person name="Steindorff A.S."/>
            <person name="Carver A."/>
            <person name="Calhoun S."/>
            <person name="Stillman K."/>
            <person name="Liu H."/>
            <person name="Lipzen A."/>
            <person name="Pangilinan J."/>
            <person name="Labutti K."/>
            <person name="Bruns T.D."/>
            <person name="Grigoriev I.V."/>
        </authorList>
    </citation>
    <scope>NUCLEOTIDE SEQUENCE [LARGE SCALE GENOMIC DNA]</scope>
    <source>
        <strain evidence="3 4">CBS 144469</strain>
    </source>
</reference>
<dbReference type="InterPro" id="IPR000719">
    <property type="entry name" value="Prot_kinase_dom"/>
</dbReference>
<dbReference type="Proteomes" id="UP000521943">
    <property type="component" value="Unassembled WGS sequence"/>
</dbReference>
<dbReference type="AlphaFoldDB" id="A0A8H6HKC7"/>
<protein>
    <submittedName>
        <fullName evidence="3">Kinase-like domain-containing protein</fullName>
    </submittedName>
</protein>